<dbReference type="AlphaFoldDB" id="A0A7D9N4P5"/>
<accession>A0A7D9N4P5</accession>
<dbReference type="RefSeq" id="WP_023599178.1">
    <property type="nucleotide sequence ID" value="NC_022909.1"/>
</dbReference>
<proteinExistence type="predicted"/>
<reference evidence="1 2" key="1">
    <citation type="journal article" date="2014" name="Genome Announc.">
        <title>Complete Genome Sequences of Lactobacillus johnsonii Strain N6.2 and Lactobacillus reuteri Strain TD1.</title>
        <authorList>
            <person name="Leonard M.T."/>
            <person name="Valladares R.B."/>
            <person name="Ardissone A."/>
            <person name="Gonzalez C.F."/>
            <person name="Lorca G.L."/>
            <person name="Triplett E.W."/>
        </authorList>
    </citation>
    <scope>NUCLEOTIDE SEQUENCE [LARGE SCALE GENOMIC DNA]</scope>
    <source>
        <strain evidence="1 2">N6.2</strain>
    </source>
</reference>
<evidence type="ECO:0000313" key="2">
    <source>
        <dbReference type="Proteomes" id="UP000018522"/>
    </source>
</evidence>
<protein>
    <recommendedName>
        <fullName evidence="3">AbrB family transcriptional regulator</fullName>
    </recommendedName>
</protein>
<dbReference type="EMBL" id="CP006811">
    <property type="protein sequence ID" value="AHA96746.1"/>
    <property type="molecule type" value="Genomic_DNA"/>
</dbReference>
<sequence>MDHTANYDKDKMSKLFTTGNSEAIRLRKKDTELLDLNPSDQFIKEISLDGRSISYNKFSKISQENKKEIANILNEDSDLIWALKDL</sequence>
<evidence type="ECO:0000313" key="1">
    <source>
        <dbReference type="EMBL" id="AHA96746.1"/>
    </source>
</evidence>
<dbReference type="Proteomes" id="UP000018522">
    <property type="component" value="Chromosome"/>
</dbReference>
<dbReference type="KEGG" id="ljn:T285_01315"/>
<organism evidence="1 2">
    <name type="scientific">Lactobacillus johnsonii N6.2</name>
    <dbReference type="NCBI Taxonomy" id="1408186"/>
    <lineage>
        <taxon>Bacteria</taxon>
        <taxon>Bacillati</taxon>
        <taxon>Bacillota</taxon>
        <taxon>Bacilli</taxon>
        <taxon>Lactobacillales</taxon>
        <taxon>Lactobacillaceae</taxon>
        <taxon>Lactobacillus</taxon>
    </lineage>
</organism>
<name>A0A7D9N4P5_LACJH</name>
<gene>
    <name evidence="1" type="ORF">T285_01315</name>
</gene>
<evidence type="ECO:0008006" key="3">
    <source>
        <dbReference type="Google" id="ProtNLM"/>
    </source>
</evidence>